<organism evidence="8 9">
    <name type="scientific">Pelagerythrobacter rhizovicinus</name>
    <dbReference type="NCBI Taxonomy" id="2268576"/>
    <lineage>
        <taxon>Bacteria</taxon>
        <taxon>Pseudomonadati</taxon>
        <taxon>Pseudomonadota</taxon>
        <taxon>Alphaproteobacteria</taxon>
        <taxon>Sphingomonadales</taxon>
        <taxon>Erythrobacteraceae</taxon>
        <taxon>Pelagerythrobacter</taxon>
    </lineage>
</organism>
<sequence length="460" mass="48677">MTTSSEIQPQFRWSSRLALIFAASGFSVGLGNIWRFPYLTGENGGAAFILVYLACAFGIGLPLVMAELMLGRRGKRGVVGSLQAVAAKSGASERWGWIGKLALLATFAILSYYVVIAGWTLDYMVRATTGTFAGIGRQDSTAVFQSLMDSPWRMIVWGAITIGVTGLAVGRGLQGGIEKVTGILMPLFFVGLVLFAGYALLVGDAASAMRFLFVPDFSKIDGAVIAMAVGQAFFSVGVGFGTMVSFGSYLEEDVSIGSTAAIIVAADTAVALVAGLTIFPFVFLYGLEVTSGPGLVFETLPVAFGAMPAGELVGLAFFFLLFIAAITSCVGLLEPLAKRVRAVLGMRLPAATAMLGLLVFVASLGTVLSFNEWAGVYPLSVFAPFAESTIYVVQDYIAVNVLLPVGSLLTAIFTGWFANRRFWAEELSIGGPIAKAFWLPAMRYVIPIAIATLLIWAQLG</sequence>
<feature type="transmembrane region" description="Helical" evidence="7">
    <location>
        <begin position="396"/>
        <end position="417"/>
    </location>
</feature>
<feature type="transmembrane region" description="Helical" evidence="7">
    <location>
        <begin position="154"/>
        <end position="173"/>
    </location>
</feature>
<feature type="transmembrane region" description="Helical" evidence="7">
    <location>
        <begin position="17"/>
        <end position="34"/>
    </location>
</feature>
<dbReference type="InterPro" id="IPR000175">
    <property type="entry name" value="Na/ntran_symport"/>
</dbReference>
<keyword evidence="2 6" id="KW-0813">Transport</keyword>
<gene>
    <name evidence="8" type="ORF">ETX26_07645</name>
</gene>
<comment type="similarity">
    <text evidence="6">Belongs to the sodium:neurotransmitter symporter (SNF) (TC 2.A.22) family.</text>
</comment>
<proteinExistence type="inferred from homology"/>
<evidence type="ECO:0000256" key="5">
    <source>
        <dbReference type="ARBA" id="ARBA00023136"/>
    </source>
</evidence>
<dbReference type="PROSITE" id="PS00610">
    <property type="entry name" value="NA_NEUROTRAN_SYMP_1"/>
    <property type="match status" value="1"/>
</dbReference>
<dbReference type="PANTHER" id="PTHR42948:SF1">
    <property type="entry name" value="TRANSPORTER"/>
    <property type="match status" value="1"/>
</dbReference>
<keyword evidence="6" id="KW-0769">Symport</keyword>
<evidence type="ECO:0000256" key="2">
    <source>
        <dbReference type="ARBA" id="ARBA00022448"/>
    </source>
</evidence>
<keyword evidence="9" id="KW-1185">Reference proteome</keyword>
<dbReference type="EMBL" id="SDPV01000001">
    <property type="protein sequence ID" value="RXZ66540.1"/>
    <property type="molecule type" value="Genomic_DNA"/>
</dbReference>
<name>A0A4Q2KQ57_9SPHN</name>
<dbReference type="NCBIfam" id="NF037979">
    <property type="entry name" value="Na_transp"/>
    <property type="match status" value="1"/>
</dbReference>
<dbReference type="AlphaFoldDB" id="A0A4Q2KQ57"/>
<dbReference type="PROSITE" id="PS50267">
    <property type="entry name" value="NA_NEUROTRAN_SYMP_3"/>
    <property type="match status" value="1"/>
</dbReference>
<dbReference type="GO" id="GO:0016020">
    <property type="term" value="C:membrane"/>
    <property type="evidence" value="ECO:0007669"/>
    <property type="project" value="UniProtKB-SubCell"/>
</dbReference>
<accession>A0A4Q2KQ57</accession>
<dbReference type="RefSeq" id="WP_129524002.1">
    <property type="nucleotide sequence ID" value="NZ_SDPV01000001.1"/>
</dbReference>
<dbReference type="OrthoDB" id="9762833at2"/>
<feature type="transmembrane region" description="Helical" evidence="7">
    <location>
        <begin position="312"/>
        <end position="333"/>
    </location>
</feature>
<feature type="transmembrane region" description="Helical" evidence="7">
    <location>
        <begin position="354"/>
        <end position="376"/>
    </location>
</feature>
<dbReference type="PANTHER" id="PTHR42948">
    <property type="entry name" value="TRANSPORTER"/>
    <property type="match status" value="1"/>
</dbReference>
<dbReference type="GO" id="GO:0015293">
    <property type="term" value="F:symporter activity"/>
    <property type="evidence" value="ECO:0007669"/>
    <property type="project" value="UniProtKB-KW"/>
</dbReference>
<comment type="caution">
    <text evidence="8">The sequence shown here is derived from an EMBL/GenBank/DDBJ whole genome shotgun (WGS) entry which is preliminary data.</text>
</comment>
<feature type="transmembrane region" description="Helical" evidence="7">
    <location>
        <begin position="262"/>
        <end position="287"/>
    </location>
</feature>
<feature type="transmembrane region" description="Helical" evidence="7">
    <location>
        <begin position="101"/>
        <end position="121"/>
    </location>
</feature>
<protein>
    <recommendedName>
        <fullName evidence="6">Transporter</fullName>
    </recommendedName>
</protein>
<dbReference type="CDD" id="cd10336">
    <property type="entry name" value="SLC6sbd_Tyt1-Like"/>
    <property type="match status" value="1"/>
</dbReference>
<feature type="transmembrane region" description="Helical" evidence="7">
    <location>
        <begin position="180"/>
        <end position="203"/>
    </location>
</feature>
<feature type="transmembrane region" description="Helical" evidence="7">
    <location>
        <begin position="437"/>
        <end position="459"/>
    </location>
</feature>
<evidence type="ECO:0000256" key="6">
    <source>
        <dbReference type="RuleBase" id="RU003732"/>
    </source>
</evidence>
<keyword evidence="3 6" id="KW-0812">Transmembrane</keyword>
<dbReference type="Proteomes" id="UP000293623">
    <property type="component" value="Unassembled WGS sequence"/>
</dbReference>
<evidence type="ECO:0000313" key="9">
    <source>
        <dbReference type="Proteomes" id="UP000293623"/>
    </source>
</evidence>
<dbReference type="SUPFAM" id="SSF161070">
    <property type="entry name" value="SNF-like"/>
    <property type="match status" value="1"/>
</dbReference>
<dbReference type="InterPro" id="IPR047218">
    <property type="entry name" value="YocR/YhdH-like"/>
</dbReference>
<evidence type="ECO:0000256" key="7">
    <source>
        <dbReference type="SAM" id="Phobius"/>
    </source>
</evidence>
<dbReference type="InterPro" id="IPR037272">
    <property type="entry name" value="SNS_sf"/>
</dbReference>
<dbReference type="Pfam" id="PF00209">
    <property type="entry name" value="SNF"/>
    <property type="match status" value="2"/>
</dbReference>
<keyword evidence="4 7" id="KW-1133">Transmembrane helix</keyword>
<dbReference type="PRINTS" id="PR00176">
    <property type="entry name" value="NANEUSMPORT"/>
</dbReference>
<evidence type="ECO:0000256" key="4">
    <source>
        <dbReference type="ARBA" id="ARBA00022989"/>
    </source>
</evidence>
<comment type="subcellular location">
    <subcellularLocation>
        <location evidence="1">Membrane</location>
        <topology evidence="1">Multi-pass membrane protein</topology>
    </subcellularLocation>
</comment>
<evidence type="ECO:0000256" key="1">
    <source>
        <dbReference type="ARBA" id="ARBA00004141"/>
    </source>
</evidence>
<keyword evidence="5 7" id="KW-0472">Membrane</keyword>
<reference evidence="8 9" key="1">
    <citation type="submission" date="2019-01" db="EMBL/GenBank/DDBJ databases">
        <title>Altererythrobacter rhizovicinus sp. nov., isolated from the rhizosphere soil of Haloxylon ammodendron.</title>
        <authorList>
            <person name="Li H.-P."/>
            <person name="Gou J.-Y."/>
            <person name="Yao D."/>
            <person name="Han Q.-Q."/>
            <person name="Shao K.-Z."/>
            <person name="Zhao Q."/>
            <person name="Zhang J.-L."/>
        </authorList>
    </citation>
    <scope>NUCLEOTIDE SEQUENCE [LARGE SCALE GENOMIC DNA]</scope>
    <source>
        <strain evidence="8 9">AY-3R</strain>
    </source>
</reference>
<feature type="transmembrane region" description="Helical" evidence="7">
    <location>
        <begin position="46"/>
        <end position="66"/>
    </location>
</feature>
<feature type="transmembrane region" description="Helical" evidence="7">
    <location>
        <begin position="223"/>
        <end position="250"/>
    </location>
</feature>
<evidence type="ECO:0000256" key="3">
    <source>
        <dbReference type="ARBA" id="ARBA00022692"/>
    </source>
</evidence>
<evidence type="ECO:0000313" key="8">
    <source>
        <dbReference type="EMBL" id="RXZ66540.1"/>
    </source>
</evidence>